<keyword evidence="5" id="KW-0804">Transcription</keyword>
<evidence type="ECO:0000256" key="3">
    <source>
        <dbReference type="ARBA" id="ARBA00023015"/>
    </source>
</evidence>
<evidence type="ECO:0000313" key="8">
    <source>
        <dbReference type="Ensembl" id="ENSHHUP00000053551.1"/>
    </source>
</evidence>
<keyword evidence="9" id="KW-1185">Reference proteome</keyword>
<dbReference type="InterPro" id="IPR043451">
    <property type="entry name" value="Myocardin-like"/>
</dbReference>
<dbReference type="STRING" id="62062.ENSHHUP00000053551"/>
<evidence type="ECO:0000256" key="4">
    <source>
        <dbReference type="ARBA" id="ARBA00023054"/>
    </source>
</evidence>
<feature type="domain" description="SAP" evidence="7">
    <location>
        <begin position="9"/>
        <end position="43"/>
    </location>
</feature>
<reference evidence="9" key="1">
    <citation type="submission" date="2018-06" db="EMBL/GenBank/DDBJ databases">
        <title>Genome assembly of Danube salmon.</title>
        <authorList>
            <person name="Macqueen D.J."/>
            <person name="Gundappa M.K."/>
        </authorList>
    </citation>
    <scope>NUCLEOTIDE SEQUENCE [LARGE SCALE GENOMIC DNA]</scope>
</reference>
<dbReference type="GO" id="GO:0051145">
    <property type="term" value="P:smooth muscle cell differentiation"/>
    <property type="evidence" value="ECO:0007669"/>
    <property type="project" value="TreeGrafter"/>
</dbReference>
<reference evidence="8" key="2">
    <citation type="submission" date="2025-08" db="UniProtKB">
        <authorList>
            <consortium name="Ensembl"/>
        </authorList>
    </citation>
    <scope>IDENTIFICATION</scope>
</reference>
<dbReference type="Gene3D" id="1.10.720.30">
    <property type="entry name" value="SAP domain"/>
    <property type="match status" value="1"/>
</dbReference>
<dbReference type="Proteomes" id="UP000314982">
    <property type="component" value="Unassembled WGS sequence"/>
</dbReference>
<dbReference type="InterPro" id="IPR003034">
    <property type="entry name" value="SAP_dom"/>
</dbReference>
<dbReference type="SUPFAM" id="SSF68906">
    <property type="entry name" value="SAP domain"/>
    <property type="match status" value="1"/>
</dbReference>
<dbReference type="GO" id="GO:0003713">
    <property type="term" value="F:transcription coactivator activity"/>
    <property type="evidence" value="ECO:0007669"/>
    <property type="project" value="UniProtKB-ARBA"/>
</dbReference>
<protein>
    <recommendedName>
        <fullName evidence="7">SAP domain-containing protein</fullName>
    </recommendedName>
</protein>
<evidence type="ECO:0000256" key="6">
    <source>
        <dbReference type="ARBA" id="ARBA00023242"/>
    </source>
</evidence>
<evidence type="ECO:0000256" key="1">
    <source>
        <dbReference type="ARBA" id="ARBA00004123"/>
    </source>
</evidence>
<evidence type="ECO:0000256" key="5">
    <source>
        <dbReference type="ARBA" id="ARBA00023163"/>
    </source>
</evidence>
<comment type="subcellular location">
    <subcellularLocation>
        <location evidence="1">Nucleus</location>
    </subcellularLocation>
</comment>
<dbReference type="FunFam" id="1.10.720.30:FF:000002">
    <property type="entry name" value="Myocardin related transcription factor A"/>
    <property type="match status" value="1"/>
</dbReference>
<keyword evidence="3" id="KW-0805">Transcription regulation</keyword>
<sequence>MPGHLPPNLEDMKVAELKLELKLRSLPVSGTKTDLIERLNHNLSNGPVNKVSFLYY</sequence>
<dbReference type="AlphaFoldDB" id="A0A4W5NN63"/>
<accession>A0A4W5NN63</accession>
<evidence type="ECO:0000259" key="7">
    <source>
        <dbReference type="PROSITE" id="PS50800"/>
    </source>
</evidence>
<keyword evidence="6" id="KW-0539">Nucleus</keyword>
<dbReference type="PANTHER" id="PTHR22793:SF5">
    <property type="entry name" value="MYOCARDIN-RELATED TRANSCRIPTION FACTOR B"/>
    <property type="match status" value="1"/>
</dbReference>
<keyword evidence="2" id="KW-0677">Repeat</keyword>
<dbReference type="GO" id="GO:0045944">
    <property type="term" value="P:positive regulation of transcription by RNA polymerase II"/>
    <property type="evidence" value="ECO:0007669"/>
    <property type="project" value="TreeGrafter"/>
</dbReference>
<dbReference type="Ensembl" id="ENSHHUT00000055422.1">
    <property type="protein sequence ID" value="ENSHHUP00000053551.1"/>
    <property type="gene ID" value="ENSHHUG00000032163.1"/>
</dbReference>
<dbReference type="InterPro" id="IPR036361">
    <property type="entry name" value="SAP_dom_sf"/>
</dbReference>
<keyword evidence="4" id="KW-0175">Coiled coil</keyword>
<dbReference type="Pfam" id="PF02037">
    <property type="entry name" value="SAP"/>
    <property type="match status" value="1"/>
</dbReference>
<dbReference type="GO" id="GO:0005634">
    <property type="term" value="C:nucleus"/>
    <property type="evidence" value="ECO:0007669"/>
    <property type="project" value="UniProtKB-SubCell"/>
</dbReference>
<dbReference type="SMART" id="SM00513">
    <property type="entry name" value="SAP"/>
    <property type="match status" value="1"/>
</dbReference>
<reference evidence="8" key="3">
    <citation type="submission" date="2025-09" db="UniProtKB">
        <authorList>
            <consortium name="Ensembl"/>
        </authorList>
    </citation>
    <scope>IDENTIFICATION</scope>
</reference>
<evidence type="ECO:0000256" key="2">
    <source>
        <dbReference type="ARBA" id="ARBA00022737"/>
    </source>
</evidence>
<organism evidence="8 9">
    <name type="scientific">Hucho hucho</name>
    <name type="common">huchen</name>
    <dbReference type="NCBI Taxonomy" id="62062"/>
    <lineage>
        <taxon>Eukaryota</taxon>
        <taxon>Metazoa</taxon>
        <taxon>Chordata</taxon>
        <taxon>Craniata</taxon>
        <taxon>Vertebrata</taxon>
        <taxon>Euteleostomi</taxon>
        <taxon>Actinopterygii</taxon>
        <taxon>Neopterygii</taxon>
        <taxon>Teleostei</taxon>
        <taxon>Protacanthopterygii</taxon>
        <taxon>Salmoniformes</taxon>
        <taxon>Salmonidae</taxon>
        <taxon>Salmoninae</taxon>
        <taxon>Hucho</taxon>
    </lineage>
</organism>
<dbReference type="PANTHER" id="PTHR22793">
    <property type="entry name" value="MYOCARDIN-RELATED TRANSCRIPTION FACTOR-RELATED"/>
    <property type="match status" value="1"/>
</dbReference>
<dbReference type="PROSITE" id="PS50800">
    <property type="entry name" value="SAP"/>
    <property type="match status" value="1"/>
</dbReference>
<name>A0A4W5NN63_9TELE</name>
<evidence type="ECO:0000313" key="9">
    <source>
        <dbReference type="Proteomes" id="UP000314982"/>
    </source>
</evidence>
<proteinExistence type="predicted"/>